<dbReference type="OMA" id="HWPTYIY"/>
<evidence type="ECO:0000256" key="10">
    <source>
        <dbReference type="ARBA" id="ARBA00049580"/>
    </source>
</evidence>
<protein>
    <recommendedName>
        <fullName evidence="3">Paramyosin</fullName>
    </recommendedName>
</protein>
<evidence type="ECO:0000256" key="9">
    <source>
        <dbReference type="ARBA" id="ARBA00023179"/>
    </source>
</evidence>
<evidence type="ECO:0000256" key="6">
    <source>
        <dbReference type="ARBA" id="ARBA00023054"/>
    </source>
</evidence>
<dbReference type="GO" id="GO:0016459">
    <property type="term" value="C:myosin complex"/>
    <property type="evidence" value="ECO:0007669"/>
    <property type="project" value="InterPro"/>
</dbReference>
<dbReference type="Proteomes" id="UP000008237">
    <property type="component" value="Unassembled WGS sequence"/>
</dbReference>
<keyword evidence="14" id="KW-1185">Reference proteome</keyword>
<evidence type="ECO:0000313" key="13">
    <source>
        <dbReference type="EMBL" id="EFN75172.1"/>
    </source>
</evidence>
<keyword evidence="6 11" id="KW-0175">Coiled coil</keyword>
<organism evidence="14">
    <name type="scientific">Harpegnathos saltator</name>
    <name type="common">Jerdon's jumping ant</name>
    <dbReference type="NCBI Taxonomy" id="610380"/>
    <lineage>
        <taxon>Eukaryota</taxon>
        <taxon>Metazoa</taxon>
        <taxon>Ecdysozoa</taxon>
        <taxon>Arthropoda</taxon>
        <taxon>Hexapoda</taxon>
        <taxon>Insecta</taxon>
        <taxon>Pterygota</taxon>
        <taxon>Neoptera</taxon>
        <taxon>Endopterygota</taxon>
        <taxon>Hymenoptera</taxon>
        <taxon>Apocrita</taxon>
        <taxon>Aculeata</taxon>
        <taxon>Formicoidea</taxon>
        <taxon>Formicidae</taxon>
        <taxon>Ponerinae</taxon>
        <taxon>Ponerini</taxon>
        <taxon>Harpegnathos</taxon>
    </lineage>
</organism>
<reference evidence="13 14" key="1">
    <citation type="journal article" date="2010" name="Science">
        <title>Genomic comparison of the ants Camponotus floridanus and Harpegnathos saltator.</title>
        <authorList>
            <person name="Bonasio R."/>
            <person name="Zhang G."/>
            <person name="Ye C."/>
            <person name="Mutti N.S."/>
            <person name="Fang X."/>
            <person name="Qin N."/>
            <person name="Donahue G."/>
            <person name="Yang P."/>
            <person name="Li Q."/>
            <person name="Li C."/>
            <person name="Zhang P."/>
            <person name="Huang Z."/>
            <person name="Berger S.L."/>
            <person name="Reinberg D."/>
            <person name="Wang J."/>
            <person name="Liebig J."/>
        </authorList>
    </citation>
    <scope>NUCLEOTIDE SEQUENCE [LARGE SCALE GENOMIC DNA]</scope>
    <source>
        <strain evidence="13 14">R22 G/1</strain>
    </source>
</reference>
<comment type="subcellular location">
    <subcellularLocation>
        <location evidence="1">Cytoplasm</location>
        <location evidence="1">Myofibril</location>
    </subcellularLocation>
</comment>
<sequence length="630" mass="73738">MAGYMPPIHMPLEPKWRHYPTYIYGRNYSYGMNYYQPMIDYMDAKRQEPRSSKPELGRRRIELPELPWSDSRALWQDKRVEPYTRDDLIRHAIDAEDEARDHLSRFKTVHASRVTKEILPRTGVDLKRLPMPLMFATRRARSEAKEIQHEATSEIKLQALKDVQMMNQVHDALEHGKSLRGKSARAIEFQLRAEALKNLSKSEELADIRQFQRETVHSFWDDRAHGRLMQERTKALIDEDKLTRPLDSLSRELRGFEEKSSNYFLDKSKQTSIEIEQLNARVVEAETKLKTEVQRIKKKLHIQITELELSLDVANKNNIDLQKTIKKQSLTLTELQAHYDEVQRQLQVTLDQLGISQRRLQSLTAELEEIRGNYESALRAKRTVEQQYEESVSRINELTTINVNIASSKAKLEQELATLAGDYEEVTKELRVSDERYQRVQTELKHTVEILHEEQERIVKIEAIKKSLEIEVKNLSVRLEEVEANAIVGGKRIISKLEARIRDLELEMDEEKRRHAETVKILRKKERNIKEVMIQVEEDSKNIALLQESLDKACQKVNIYKRQLQEQEGMSQQSVTRVRRFQRELEAAEDRADTAESNLTLIRAKHRSFVTTSTVPGSQVYLVQETRQDL</sequence>
<accession>E2CA17</accession>
<dbReference type="InParanoid" id="E2CA17"/>
<dbReference type="OrthoDB" id="2018427at2759"/>
<evidence type="ECO:0000259" key="12">
    <source>
        <dbReference type="Pfam" id="PF01576"/>
    </source>
</evidence>
<comment type="similarity">
    <text evidence="2">Belongs to the paramyosin family.</text>
</comment>
<evidence type="ECO:0000256" key="4">
    <source>
        <dbReference type="ARBA" id="ARBA00022433"/>
    </source>
</evidence>
<dbReference type="EMBL" id="GL453920">
    <property type="protein sequence ID" value="EFN75172.1"/>
    <property type="molecule type" value="Genomic_DNA"/>
</dbReference>
<gene>
    <name evidence="13" type="ORF">EAI_08831</name>
</gene>
<dbReference type="GO" id="GO:0030016">
    <property type="term" value="C:myofibril"/>
    <property type="evidence" value="ECO:0007669"/>
    <property type="project" value="UniProtKB-SubCell"/>
</dbReference>
<evidence type="ECO:0000256" key="2">
    <source>
        <dbReference type="ARBA" id="ARBA00008447"/>
    </source>
</evidence>
<dbReference type="InterPro" id="IPR002928">
    <property type="entry name" value="Myosin_tail"/>
</dbReference>
<feature type="domain" description="Myosin tail" evidence="12">
    <location>
        <begin position="251"/>
        <end position="605"/>
    </location>
</feature>
<dbReference type="GO" id="GO:0032982">
    <property type="term" value="C:myosin filament"/>
    <property type="evidence" value="ECO:0007669"/>
    <property type="project" value="UniProtKB-KW"/>
</dbReference>
<dbReference type="AlphaFoldDB" id="E2CA17"/>
<evidence type="ECO:0000256" key="1">
    <source>
        <dbReference type="ARBA" id="ARBA00004657"/>
    </source>
</evidence>
<feature type="coiled-coil region" evidence="11">
    <location>
        <begin position="268"/>
        <end position="605"/>
    </location>
</feature>
<keyword evidence="4" id="KW-0787">Thick filament</keyword>
<dbReference type="PANTHER" id="PTHR46349:SF6">
    <property type="entry name" value="MYOSIN-6-LIKE"/>
    <property type="match status" value="1"/>
</dbReference>
<evidence type="ECO:0000256" key="11">
    <source>
        <dbReference type="SAM" id="Coils"/>
    </source>
</evidence>
<comment type="function">
    <text evidence="10">Paramyosin is a major structural component of many thick filaments isolated from invertebrate muscles.</text>
</comment>
<dbReference type="PANTHER" id="PTHR46349">
    <property type="entry name" value="CINGULIN-LIKE PROTEIN 1-RELATED"/>
    <property type="match status" value="1"/>
</dbReference>
<evidence type="ECO:0000256" key="3">
    <source>
        <dbReference type="ARBA" id="ARBA00018623"/>
    </source>
</evidence>
<dbReference type="Pfam" id="PF01576">
    <property type="entry name" value="Myosin_tail_1"/>
    <property type="match status" value="1"/>
</dbReference>
<dbReference type="STRING" id="610380.E2CA17"/>
<keyword evidence="9" id="KW-0514">Muscle protein</keyword>
<keyword evidence="7" id="KW-0518">Myosin</keyword>
<evidence type="ECO:0000256" key="7">
    <source>
        <dbReference type="ARBA" id="ARBA00023123"/>
    </source>
</evidence>
<evidence type="ECO:0000256" key="8">
    <source>
        <dbReference type="ARBA" id="ARBA00023175"/>
    </source>
</evidence>
<name>E2CA17_HARSA</name>
<dbReference type="SUPFAM" id="SSF90257">
    <property type="entry name" value="Myosin rod fragments"/>
    <property type="match status" value="2"/>
</dbReference>
<proteinExistence type="inferred from homology"/>
<keyword evidence="8" id="KW-0505">Motor protein</keyword>
<evidence type="ECO:0000256" key="5">
    <source>
        <dbReference type="ARBA" id="ARBA00022490"/>
    </source>
</evidence>
<evidence type="ECO:0000313" key="14">
    <source>
        <dbReference type="Proteomes" id="UP000008237"/>
    </source>
</evidence>
<keyword evidence="5" id="KW-0963">Cytoplasm</keyword>